<dbReference type="PANTHER" id="PTHR30349">
    <property type="entry name" value="PHAGE INTEGRASE-RELATED"/>
    <property type="match status" value="1"/>
</dbReference>
<dbReference type="GO" id="GO:0015074">
    <property type="term" value="P:DNA integration"/>
    <property type="evidence" value="ECO:0007669"/>
    <property type="project" value="UniProtKB-KW"/>
</dbReference>
<reference evidence="8 10" key="1">
    <citation type="submission" date="2014-04" db="EMBL/GenBank/DDBJ databases">
        <authorList>
            <person name="Bishop-Lilly K.A."/>
            <person name="Broomall S.M."/>
            <person name="Chain P.S."/>
            <person name="Chertkov O."/>
            <person name="Coyne S.R."/>
            <person name="Daligault H.E."/>
            <person name="Davenport K.W."/>
            <person name="Erkkila T."/>
            <person name="Frey K.G."/>
            <person name="Gibbons H.S."/>
            <person name="Gu W."/>
            <person name="Jaissle J."/>
            <person name="Johnson S.L."/>
            <person name="Koroleva G.I."/>
            <person name="Ladner J.T."/>
            <person name="Lo C.-C."/>
            <person name="Minogue T.D."/>
            <person name="Munk C."/>
            <person name="Palacios G.F."/>
            <person name="Redden C.L."/>
            <person name="Rosenzweig C.N."/>
            <person name="Scholz M.B."/>
            <person name="Teshima H."/>
            <person name="Xu Y."/>
        </authorList>
    </citation>
    <scope>NUCLEOTIDE SEQUENCE [LARGE SCALE GENOMIC DNA]</scope>
    <source>
        <strain evidence="8">Gladioli</strain>
        <strain evidence="10">gladioli</strain>
    </source>
</reference>
<dbReference type="EMBL" id="PDDY01000004">
    <property type="protein sequence ID" value="PEH37938.1"/>
    <property type="molecule type" value="Genomic_DNA"/>
</dbReference>
<reference evidence="9" key="3">
    <citation type="submission" date="2017-09" db="EMBL/GenBank/DDBJ databases">
        <title>FDA dAtabase for Regulatory Grade micrObial Sequences (FDA-ARGOS): Supporting development and validation of Infectious Disease Dx tests.</title>
        <authorList>
            <person name="Minogue T."/>
            <person name="Wolcott M."/>
            <person name="Wasieloski L."/>
            <person name="Aguilar W."/>
            <person name="Moore D."/>
            <person name="Tallon L.J."/>
            <person name="Sadzewicz L."/>
            <person name="Ott S."/>
            <person name="Zhao X."/>
            <person name="Nagaraj S."/>
            <person name="Vavikolanu K."/>
            <person name="Aluvathingal J."/>
            <person name="Nadendla S."/>
            <person name="Sichtig H."/>
        </authorList>
    </citation>
    <scope>NUCLEOTIDE SEQUENCE</scope>
    <source>
        <strain evidence="9">FDAARGOS_390</strain>
    </source>
</reference>
<evidence type="ECO:0000313" key="11">
    <source>
        <dbReference type="Proteomes" id="UP000220629"/>
    </source>
</evidence>
<dbReference type="PROSITE" id="PS51898">
    <property type="entry name" value="TYR_RECOMBINASE"/>
    <property type="match status" value="1"/>
</dbReference>
<feature type="domain" description="Tyr recombinase" evidence="6">
    <location>
        <begin position="108"/>
        <end position="293"/>
    </location>
</feature>
<name>A0A095HCS3_BURGA</name>
<evidence type="ECO:0000313" key="10">
    <source>
        <dbReference type="Proteomes" id="UP000029590"/>
    </source>
</evidence>
<dbReference type="InterPro" id="IPR013762">
    <property type="entry name" value="Integrase-like_cat_sf"/>
</dbReference>
<organism evidence="9 11">
    <name type="scientific">Burkholderia gladioli</name>
    <name type="common">Pseudomonas marginata</name>
    <name type="synonym">Phytomonas marginata</name>
    <dbReference type="NCBI Taxonomy" id="28095"/>
    <lineage>
        <taxon>Bacteria</taxon>
        <taxon>Pseudomonadati</taxon>
        <taxon>Pseudomonadota</taxon>
        <taxon>Betaproteobacteria</taxon>
        <taxon>Burkholderiales</taxon>
        <taxon>Burkholderiaceae</taxon>
        <taxon>Burkholderia</taxon>
    </lineage>
</organism>
<evidence type="ECO:0000259" key="7">
    <source>
        <dbReference type="PROSITE" id="PS51900"/>
    </source>
</evidence>
<evidence type="ECO:0000313" key="9">
    <source>
        <dbReference type="EMBL" id="PEH37938.1"/>
    </source>
</evidence>
<accession>A0A095HCS3</accession>
<dbReference type="Proteomes" id="UP000220629">
    <property type="component" value="Unassembled WGS sequence"/>
</dbReference>
<comment type="similarity">
    <text evidence="1">Belongs to the 'phage' integrase family.</text>
</comment>
<dbReference type="RefSeq" id="WP_080742124.1">
    <property type="nucleotide sequence ID" value="NZ_CADEVY010000004.1"/>
</dbReference>
<reference evidence="11" key="2">
    <citation type="submission" date="2017-09" db="EMBL/GenBank/DDBJ databases">
        <title>FDA dAtabase for Regulatory Grade micrObial Sequences (FDA-ARGOS): Supporting development and validation of Infectious Disease Dx tests.</title>
        <authorList>
            <person name="Minogue T."/>
            <person name="Wolcott M."/>
            <person name="Wasieloski L."/>
            <person name="Aguilar W."/>
            <person name="Moore D."/>
            <person name="Tallon L."/>
            <person name="Sadzewicz L."/>
            <person name="Ott S."/>
            <person name="Zhao X."/>
            <person name="Nagaraj S."/>
            <person name="Vavikolanu K."/>
            <person name="Aluvathingal J."/>
            <person name="Nadendla S."/>
            <person name="Sichtig H."/>
        </authorList>
    </citation>
    <scope>NUCLEOTIDE SEQUENCE [LARGE SCALE GENOMIC DNA]</scope>
    <source>
        <strain evidence="11">FDAARGOS_390</strain>
    </source>
</reference>
<dbReference type="InterPro" id="IPR010998">
    <property type="entry name" value="Integrase_recombinase_N"/>
</dbReference>
<dbReference type="AlphaFoldDB" id="A0A095HCS3"/>
<keyword evidence="4" id="KW-0233">DNA recombination</keyword>
<dbReference type="InterPro" id="IPR004107">
    <property type="entry name" value="Integrase_SAM-like_N"/>
</dbReference>
<keyword evidence="2" id="KW-0229">DNA integration</keyword>
<feature type="domain" description="Core-binding (CB)" evidence="7">
    <location>
        <begin position="1"/>
        <end position="86"/>
    </location>
</feature>
<evidence type="ECO:0000256" key="4">
    <source>
        <dbReference type="ARBA" id="ARBA00023172"/>
    </source>
</evidence>
<evidence type="ECO:0000256" key="1">
    <source>
        <dbReference type="ARBA" id="ARBA00008857"/>
    </source>
</evidence>
<dbReference type="Proteomes" id="UP000029590">
    <property type="component" value="Unassembled WGS sequence"/>
</dbReference>
<dbReference type="KEGG" id="bgo:BM43_3963"/>
<dbReference type="InterPro" id="IPR044068">
    <property type="entry name" value="CB"/>
</dbReference>
<evidence type="ECO:0000259" key="6">
    <source>
        <dbReference type="PROSITE" id="PS51898"/>
    </source>
</evidence>
<dbReference type="PANTHER" id="PTHR30349:SF41">
    <property type="entry name" value="INTEGRASE_RECOMBINASE PROTEIN MJ0367-RELATED"/>
    <property type="match status" value="1"/>
</dbReference>
<dbReference type="SUPFAM" id="SSF56349">
    <property type="entry name" value="DNA breaking-rejoining enzymes"/>
    <property type="match status" value="1"/>
</dbReference>
<evidence type="ECO:0000256" key="2">
    <source>
        <dbReference type="ARBA" id="ARBA00022908"/>
    </source>
</evidence>
<dbReference type="InterPro" id="IPR011010">
    <property type="entry name" value="DNA_brk_join_enz"/>
</dbReference>
<dbReference type="PROSITE" id="PS51900">
    <property type="entry name" value="CB"/>
    <property type="match status" value="1"/>
</dbReference>
<comment type="caution">
    <text evidence="9">The sequence shown here is derived from an EMBL/GenBank/DDBJ whole genome shotgun (WGS) entry which is preliminary data.</text>
</comment>
<dbReference type="Gene3D" id="1.10.443.10">
    <property type="entry name" value="Intergrase catalytic core"/>
    <property type="match status" value="1"/>
</dbReference>
<evidence type="ECO:0000256" key="5">
    <source>
        <dbReference type="PROSITE-ProRule" id="PRU01248"/>
    </source>
</evidence>
<dbReference type="GO" id="GO:0006310">
    <property type="term" value="P:DNA recombination"/>
    <property type="evidence" value="ECO:0007669"/>
    <property type="project" value="UniProtKB-KW"/>
</dbReference>
<dbReference type="Pfam" id="PF00589">
    <property type="entry name" value="Phage_integrase"/>
    <property type="match status" value="1"/>
</dbReference>
<dbReference type="EMBL" id="JPGG01000017">
    <property type="protein sequence ID" value="KGC11389.1"/>
    <property type="molecule type" value="Genomic_DNA"/>
</dbReference>
<keyword evidence="3 5" id="KW-0238">DNA-binding</keyword>
<dbReference type="Pfam" id="PF02899">
    <property type="entry name" value="Phage_int_SAM_1"/>
    <property type="match status" value="1"/>
</dbReference>
<evidence type="ECO:0000313" key="8">
    <source>
        <dbReference type="EMBL" id="KGC11389.1"/>
    </source>
</evidence>
<evidence type="ECO:0000256" key="3">
    <source>
        <dbReference type="ARBA" id="ARBA00023125"/>
    </source>
</evidence>
<gene>
    <name evidence="9" type="ORF">CRM94_26195</name>
    <name evidence="8" type="ORF">DM48_7541</name>
</gene>
<dbReference type="GO" id="GO:0003677">
    <property type="term" value="F:DNA binding"/>
    <property type="evidence" value="ECO:0007669"/>
    <property type="project" value="UniProtKB-UniRule"/>
</dbReference>
<sequence length="301" mass="34639">MTLTEAKKKFLRHCGLAVSLSENTLRAYTSDLDDALRHLGRRGKLESIRTEHLRGYIEYLRVQRRLKETTIKRRLASLKLFFKWVQREKLISENPFDMLNERIRLPKRLPRALDRGDRESLRKALIWCRGTDDFDAIRSKIAVHLLLDTGIRVGELVAIDLTDVSLASGSLVIHGKGNRQRLVYLLQKPLYRKMEKYLAYRQSVQASSERLFVSAGGRPISTVSVRAELRRISRAAGIARHVTPHMLRHTCATQWLEGGLDIRYVQKLLGHQSISTTEIYTHVSDQGLREALFRATGGFRR</sequence>
<proteinExistence type="inferred from homology"/>
<dbReference type="Gene3D" id="1.10.150.130">
    <property type="match status" value="1"/>
</dbReference>
<protein>
    <submittedName>
        <fullName evidence="8 9">Integrase</fullName>
    </submittedName>
</protein>
<dbReference type="InterPro" id="IPR002104">
    <property type="entry name" value="Integrase_catalytic"/>
</dbReference>
<dbReference type="InterPro" id="IPR050090">
    <property type="entry name" value="Tyrosine_recombinase_XerCD"/>
</dbReference>
<dbReference type="OrthoDB" id="5415821at2"/>